<organism evidence="3 4">
    <name type="scientific">Leptomonas pyrrhocoris</name>
    <name type="common">Firebug parasite</name>
    <dbReference type="NCBI Taxonomy" id="157538"/>
    <lineage>
        <taxon>Eukaryota</taxon>
        <taxon>Discoba</taxon>
        <taxon>Euglenozoa</taxon>
        <taxon>Kinetoplastea</taxon>
        <taxon>Metakinetoplastina</taxon>
        <taxon>Trypanosomatida</taxon>
        <taxon>Trypanosomatidae</taxon>
        <taxon>Leishmaniinae</taxon>
        <taxon>Leptomonas</taxon>
    </lineage>
</organism>
<dbReference type="PROSITE" id="PS50086">
    <property type="entry name" value="TBC_RABGAP"/>
    <property type="match status" value="1"/>
</dbReference>
<feature type="compositionally biased region" description="Pro residues" evidence="1">
    <location>
        <begin position="343"/>
        <end position="354"/>
    </location>
</feature>
<dbReference type="InterPro" id="IPR035969">
    <property type="entry name" value="Rab-GAP_TBC_sf"/>
</dbReference>
<dbReference type="EMBL" id="LGTL01000003">
    <property type="protein sequence ID" value="KPA84272.1"/>
    <property type="molecule type" value="Genomic_DNA"/>
</dbReference>
<dbReference type="OMA" id="IADAYCI"/>
<dbReference type="RefSeq" id="XP_015662711.1">
    <property type="nucleotide sequence ID" value="XM_015799233.1"/>
</dbReference>
<dbReference type="AlphaFoldDB" id="A0A0N0DYL7"/>
<dbReference type="Gene3D" id="1.10.8.270">
    <property type="entry name" value="putative rabgap domain of human tbc1 domain family member 14 like domains"/>
    <property type="match status" value="1"/>
</dbReference>
<dbReference type="VEuPathDB" id="TriTrypDB:LpyrH10_03_4560"/>
<evidence type="ECO:0000256" key="1">
    <source>
        <dbReference type="SAM" id="MobiDB-lite"/>
    </source>
</evidence>
<accession>A0A0N0DYL7</accession>
<gene>
    <name evidence="3" type="ORF">ABB37_02305</name>
</gene>
<dbReference type="Gene3D" id="1.10.472.80">
    <property type="entry name" value="Ypt/Rab-GAP domain of gyp1p, domain 3"/>
    <property type="match status" value="1"/>
</dbReference>
<feature type="region of interest" description="Disordered" evidence="1">
    <location>
        <begin position="511"/>
        <end position="532"/>
    </location>
</feature>
<feature type="region of interest" description="Disordered" evidence="1">
    <location>
        <begin position="1012"/>
        <end position="1032"/>
    </location>
</feature>
<dbReference type="SUPFAM" id="SSF47923">
    <property type="entry name" value="Ypt/Rab-GAP domain of gyp1p"/>
    <property type="match status" value="2"/>
</dbReference>
<reference evidence="3 4" key="1">
    <citation type="submission" date="2015-07" db="EMBL/GenBank/DDBJ databases">
        <title>High-quality genome of monoxenous trypanosomatid Leptomonas pyrrhocoris.</title>
        <authorList>
            <person name="Flegontov P."/>
            <person name="Butenko A."/>
            <person name="Firsov S."/>
            <person name="Vlcek C."/>
            <person name="Logacheva M.D."/>
            <person name="Field M."/>
            <person name="Filatov D."/>
            <person name="Flegontova O."/>
            <person name="Gerasimov E."/>
            <person name="Jackson A.P."/>
            <person name="Kelly S."/>
            <person name="Opperdoes F."/>
            <person name="O'Reilly A."/>
            <person name="Votypka J."/>
            <person name="Yurchenko V."/>
            <person name="Lukes J."/>
        </authorList>
    </citation>
    <scope>NUCLEOTIDE SEQUENCE [LARGE SCALE GENOMIC DNA]</scope>
    <source>
        <strain evidence="3">H10</strain>
    </source>
</reference>
<dbReference type="OrthoDB" id="26371at2759"/>
<dbReference type="GO" id="GO:0005096">
    <property type="term" value="F:GTPase activator activity"/>
    <property type="evidence" value="ECO:0007669"/>
    <property type="project" value="TreeGrafter"/>
</dbReference>
<evidence type="ECO:0000259" key="2">
    <source>
        <dbReference type="PROSITE" id="PS50086"/>
    </source>
</evidence>
<evidence type="ECO:0000313" key="4">
    <source>
        <dbReference type="Proteomes" id="UP000037923"/>
    </source>
</evidence>
<dbReference type="PANTHER" id="PTHR22957:SF212">
    <property type="entry name" value="RELATED TO THE N TERMINUS OF TRE ONCOGENE, ISOFORM A"/>
    <property type="match status" value="1"/>
</dbReference>
<dbReference type="InterPro" id="IPR000195">
    <property type="entry name" value="Rab-GAP-TBC_dom"/>
</dbReference>
<feature type="region of interest" description="Disordered" evidence="1">
    <location>
        <begin position="335"/>
        <end position="357"/>
    </location>
</feature>
<name>A0A0N0DYL7_LEPPY</name>
<dbReference type="PANTHER" id="PTHR22957">
    <property type="entry name" value="TBC1 DOMAIN FAMILY MEMBER GTPASE-ACTIVATING PROTEIN"/>
    <property type="match status" value="1"/>
</dbReference>
<evidence type="ECO:0000313" key="3">
    <source>
        <dbReference type="EMBL" id="KPA84272.1"/>
    </source>
</evidence>
<feature type="region of interest" description="Disordered" evidence="1">
    <location>
        <begin position="106"/>
        <end position="156"/>
    </location>
</feature>
<comment type="caution">
    <text evidence="3">The sequence shown here is derived from an EMBL/GenBank/DDBJ whole genome shotgun (WGS) entry which is preliminary data.</text>
</comment>
<proteinExistence type="predicted"/>
<dbReference type="GeneID" id="26902600"/>
<protein>
    <recommendedName>
        <fullName evidence="2">Rab-GAP TBC domain-containing protein</fullName>
    </recommendedName>
</protein>
<dbReference type="Proteomes" id="UP000037923">
    <property type="component" value="Unassembled WGS sequence"/>
</dbReference>
<sequence length="1058" mass="110585">MNRLSRFVAEEDGVVALPLCVWRLRGPGRARRLPPGSTYRSAGAVLRRVLLYNEHGQARVQVVRSDGLDTPREGSFGRLSSTKTTSTTAAVAETWTTATGAPTAALASRGMSTPAGGHDAGPVAEGRDEGGDAGRSAPMASSNAKEALTKSQLRRERASTLVAETERRYEEAQESSLASLLQTLPLLRVVPPLSLQQQAYTRETLPSTTAGPTHTAVASHNTTGNTINAADAGFPASSRSAMNCNTTGSTNILTSNVLQGHASPTALRAAQARYGGGGGSGAQQSAAMRDGRRLRLSSAIVLSQEETALMAVNDAPRGQAGATTTTADPLPLAAASAGQRCTSPPPPSSLPSPSPSLKDAVLLPLATDTTAAAAAAPDTQASPLRDIFIDGGLGVTIKLGSSCDEPNSLRCVAWGGCRPAMLRAVIWRLLSDYAPAQVARQHTELQRKRRQYEGYTRQYCSALTMLAVSEASAASSPSAASTPQLSAPPLSSGFGGAVHLGSVSLSRLPVPSNPHNFSRKSPDIYNPSGRGGTSSNVNVAAAASLAPHERAILHQMLLDLPRHQSPVFHARRAVAGMARCLFLWSQRHPAVGYVQGMDDVVAVFYQVFLTDALRQHAREQLARWQRQRRCSSTSLPQSTMLPPPALAFTEAADVENSGDDNVTAAGAEEAQGGSDRSTRDIMHFLLASVHPHRPPTSASVPSTPNSVTAAATAESAAALSSSVFSSASASLSPFLTEADVDVRFRTSAALDAALADLPESYLTQVEADTYFCAGRMLSFLQDNFMTGQPGILRGVRRLESLVRVVDPAVVTFLGAYGLTVMDGCFQWLHCLLARELPLSLLLRLWDCYLAIGVGGDQPMGLSASPGMSTSAVHASTSTSGSGGGGAASSSDEAVMYFHVCVCCALLRALCTNLMGGAAAAPSTAAPTTTPASPGTMVGGWAAALVTALPSFRTRAPQNSGEGGGDAAAAAALRAKPSIDVVMTTMKRPFEALFPKYPSTAVRQQRLDAELQGGVASRGTLTRQTSPSEESSEAAAAERWLDLLIADAYCIWRLHPLSS</sequence>
<feature type="domain" description="Rab-GAP TBC" evidence="2">
    <location>
        <begin position="417"/>
        <end position="852"/>
    </location>
</feature>
<keyword evidence="4" id="KW-1185">Reference proteome</keyword>
<dbReference type="Pfam" id="PF00566">
    <property type="entry name" value="RabGAP-TBC"/>
    <property type="match status" value="2"/>
</dbReference>
<dbReference type="SMART" id="SM00164">
    <property type="entry name" value="TBC"/>
    <property type="match status" value="1"/>
</dbReference>